<feature type="non-terminal residue" evidence="1">
    <location>
        <position position="253"/>
    </location>
</feature>
<organism evidence="1 2">
    <name type="scientific">Coniosporium uncinatum</name>
    <dbReference type="NCBI Taxonomy" id="93489"/>
    <lineage>
        <taxon>Eukaryota</taxon>
        <taxon>Fungi</taxon>
        <taxon>Dikarya</taxon>
        <taxon>Ascomycota</taxon>
        <taxon>Pezizomycotina</taxon>
        <taxon>Dothideomycetes</taxon>
        <taxon>Dothideomycetes incertae sedis</taxon>
        <taxon>Coniosporium</taxon>
    </lineage>
</organism>
<evidence type="ECO:0000313" key="1">
    <source>
        <dbReference type="EMBL" id="KAK3044869.1"/>
    </source>
</evidence>
<keyword evidence="2" id="KW-1185">Reference proteome</keyword>
<sequence length="253" mass="26905">MSNPNGIANSLALTPLTNTESSPTGKLGSPRSLKRTHEQMQSGIASPYGAPTEAAPETMTPVQTPPETQAQARPGPEQSKGTKLVFDPALATDKEGKKAKPKYKSFGLGSEPSAPPDPRLAIAGYEAGMYHRPGGVIKNRLRIAPYQAKPFQHDSKTSCGAGPATQVCVTGYDPFTPDAQLRTLLSSYGEIAEFSNKTDPNTGSFVGVCLARYKENTMSRSPTTAAQAARKAEKEGTGQRVGVNIVTIERDRE</sequence>
<accession>A0ACC3CV26</accession>
<evidence type="ECO:0000313" key="2">
    <source>
        <dbReference type="Proteomes" id="UP001186974"/>
    </source>
</evidence>
<proteinExistence type="predicted"/>
<reference evidence="1" key="1">
    <citation type="submission" date="2024-09" db="EMBL/GenBank/DDBJ databases">
        <title>Black Yeasts Isolated from many extreme environments.</title>
        <authorList>
            <person name="Coleine C."/>
            <person name="Stajich J.E."/>
            <person name="Selbmann L."/>
        </authorList>
    </citation>
    <scope>NUCLEOTIDE SEQUENCE</scope>
    <source>
        <strain evidence="1">CCFEE 5737</strain>
    </source>
</reference>
<dbReference type="Proteomes" id="UP001186974">
    <property type="component" value="Unassembled WGS sequence"/>
</dbReference>
<gene>
    <name evidence="1" type="ORF">LTS18_000136</name>
</gene>
<dbReference type="EMBL" id="JAWDJW010011343">
    <property type="protein sequence ID" value="KAK3044869.1"/>
    <property type="molecule type" value="Genomic_DNA"/>
</dbReference>
<name>A0ACC3CV26_9PEZI</name>
<protein>
    <submittedName>
        <fullName evidence="1">Uncharacterized protein</fullName>
    </submittedName>
</protein>
<comment type="caution">
    <text evidence="1">The sequence shown here is derived from an EMBL/GenBank/DDBJ whole genome shotgun (WGS) entry which is preliminary data.</text>
</comment>